<reference evidence="1 2" key="1">
    <citation type="submission" date="2013-09" db="EMBL/GenBank/DDBJ databases">
        <title>Corchorus capsularis genome sequencing.</title>
        <authorList>
            <person name="Alam M."/>
            <person name="Haque M.S."/>
            <person name="Islam M.S."/>
            <person name="Emdad E.M."/>
            <person name="Islam M.M."/>
            <person name="Ahmed B."/>
            <person name="Halim A."/>
            <person name="Hossen Q.M.M."/>
            <person name="Hossain M.Z."/>
            <person name="Ahmed R."/>
            <person name="Khan M.M."/>
            <person name="Islam R."/>
            <person name="Rashid M.M."/>
            <person name="Khan S.A."/>
            <person name="Rahman M.S."/>
            <person name="Alam M."/>
        </authorList>
    </citation>
    <scope>NUCLEOTIDE SEQUENCE [LARGE SCALE GENOMIC DNA]</scope>
    <source>
        <strain evidence="2">cv. CVL-1</strain>
        <tissue evidence="1">Whole seedling</tissue>
    </source>
</reference>
<proteinExistence type="predicted"/>
<name>A0A1R3HRH7_COCAP</name>
<evidence type="ECO:0000313" key="2">
    <source>
        <dbReference type="Proteomes" id="UP000188268"/>
    </source>
</evidence>
<keyword evidence="2" id="KW-1185">Reference proteome</keyword>
<dbReference type="EMBL" id="AWWV01011324">
    <property type="protein sequence ID" value="OMO72874.1"/>
    <property type="molecule type" value="Genomic_DNA"/>
</dbReference>
<dbReference type="Gramene" id="OMO72874">
    <property type="protein sequence ID" value="OMO72874"/>
    <property type="gene ID" value="CCACVL1_17544"/>
</dbReference>
<gene>
    <name evidence="1" type="ORF">CCACVL1_17544</name>
</gene>
<organism evidence="1 2">
    <name type="scientific">Corchorus capsularis</name>
    <name type="common">Jute</name>
    <dbReference type="NCBI Taxonomy" id="210143"/>
    <lineage>
        <taxon>Eukaryota</taxon>
        <taxon>Viridiplantae</taxon>
        <taxon>Streptophyta</taxon>
        <taxon>Embryophyta</taxon>
        <taxon>Tracheophyta</taxon>
        <taxon>Spermatophyta</taxon>
        <taxon>Magnoliopsida</taxon>
        <taxon>eudicotyledons</taxon>
        <taxon>Gunneridae</taxon>
        <taxon>Pentapetalae</taxon>
        <taxon>rosids</taxon>
        <taxon>malvids</taxon>
        <taxon>Malvales</taxon>
        <taxon>Malvaceae</taxon>
        <taxon>Grewioideae</taxon>
        <taxon>Apeibeae</taxon>
        <taxon>Corchorus</taxon>
    </lineage>
</organism>
<accession>A0A1R3HRH7</accession>
<evidence type="ECO:0000313" key="1">
    <source>
        <dbReference type="EMBL" id="OMO72874.1"/>
    </source>
</evidence>
<protein>
    <submittedName>
        <fullName evidence="1">Uncharacterized protein</fullName>
    </submittedName>
</protein>
<sequence>MERREKFLEKISEVARYMAMAYGWAYSYST</sequence>
<dbReference type="AlphaFoldDB" id="A0A1R3HRH7"/>
<comment type="caution">
    <text evidence="1">The sequence shown here is derived from an EMBL/GenBank/DDBJ whole genome shotgun (WGS) entry which is preliminary data.</text>
</comment>
<dbReference type="Proteomes" id="UP000188268">
    <property type="component" value="Unassembled WGS sequence"/>
</dbReference>